<dbReference type="PROSITE" id="PS50262">
    <property type="entry name" value="G_PROTEIN_RECEP_F1_2"/>
    <property type="match status" value="1"/>
</dbReference>
<dbReference type="GO" id="GO:0016020">
    <property type="term" value="C:membrane"/>
    <property type="evidence" value="ECO:0007669"/>
    <property type="project" value="UniProtKB-SubCell"/>
</dbReference>
<comment type="subcellular location">
    <subcellularLocation>
        <location evidence="1">Membrane</location>
    </subcellularLocation>
</comment>
<keyword evidence="3 5" id="KW-1133">Transmembrane helix</keyword>
<dbReference type="EMBL" id="CAJOAZ010001859">
    <property type="protein sequence ID" value="CAF3866202.1"/>
    <property type="molecule type" value="Genomic_DNA"/>
</dbReference>
<evidence type="ECO:0000256" key="4">
    <source>
        <dbReference type="ARBA" id="ARBA00023136"/>
    </source>
</evidence>
<evidence type="ECO:0000256" key="3">
    <source>
        <dbReference type="ARBA" id="ARBA00022989"/>
    </source>
</evidence>
<gene>
    <name evidence="7" type="ORF">JYZ213_LOCUS2091</name>
    <name evidence="8" type="ORF">OXD698_LOCUS22097</name>
</gene>
<feature type="domain" description="G-protein coupled receptors family 1 profile" evidence="6">
    <location>
        <begin position="1"/>
        <end position="104"/>
    </location>
</feature>
<reference evidence="7" key="1">
    <citation type="submission" date="2021-02" db="EMBL/GenBank/DDBJ databases">
        <authorList>
            <person name="Nowell W R."/>
        </authorList>
    </citation>
    <scope>NUCLEOTIDE SEQUENCE</scope>
</reference>
<feature type="transmembrane region" description="Helical" evidence="5">
    <location>
        <begin position="90"/>
        <end position="107"/>
    </location>
</feature>
<protein>
    <recommendedName>
        <fullName evidence="6">G-protein coupled receptors family 1 profile domain-containing protein</fullName>
    </recommendedName>
</protein>
<name>A0A813NSY9_9BILA</name>
<dbReference type="InterPro" id="IPR017452">
    <property type="entry name" value="GPCR_Rhodpsn_7TM"/>
</dbReference>
<proteinExistence type="predicted"/>
<evidence type="ECO:0000259" key="6">
    <source>
        <dbReference type="PROSITE" id="PS50262"/>
    </source>
</evidence>
<dbReference type="Gene3D" id="1.20.1070.10">
    <property type="entry name" value="Rhodopsin 7-helix transmembrane proteins"/>
    <property type="match status" value="1"/>
</dbReference>
<dbReference type="EMBL" id="CAJNOG010000010">
    <property type="protein sequence ID" value="CAF0744488.1"/>
    <property type="molecule type" value="Genomic_DNA"/>
</dbReference>
<keyword evidence="2 5" id="KW-0812">Transmembrane</keyword>
<evidence type="ECO:0000313" key="8">
    <source>
        <dbReference type="EMBL" id="CAF3866202.1"/>
    </source>
</evidence>
<evidence type="ECO:0000256" key="1">
    <source>
        <dbReference type="ARBA" id="ARBA00004370"/>
    </source>
</evidence>
<evidence type="ECO:0000313" key="7">
    <source>
        <dbReference type="EMBL" id="CAF0744488.1"/>
    </source>
</evidence>
<evidence type="ECO:0000256" key="5">
    <source>
        <dbReference type="SAM" id="Phobius"/>
    </source>
</evidence>
<organism evidence="7 9">
    <name type="scientific">Adineta steineri</name>
    <dbReference type="NCBI Taxonomy" id="433720"/>
    <lineage>
        <taxon>Eukaryota</taxon>
        <taxon>Metazoa</taxon>
        <taxon>Spiralia</taxon>
        <taxon>Gnathifera</taxon>
        <taxon>Rotifera</taxon>
        <taxon>Eurotatoria</taxon>
        <taxon>Bdelloidea</taxon>
        <taxon>Adinetida</taxon>
        <taxon>Adinetidae</taxon>
        <taxon>Adineta</taxon>
    </lineage>
</organism>
<comment type="caution">
    <text evidence="7">The sequence shown here is derived from an EMBL/GenBank/DDBJ whole genome shotgun (WGS) entry which is preliminary data.</text>
</comment>
<evidence type="ECO:0000256" key="2">
    <source>
        <dbReference type="ARBA" id="ARBA00022692"/>
    </source>
</evidence>
<dbReference type="Proteomes" id="UP000663845">
    <property type="component" value="Unassembled WGS sequence"/>
</dbReference>
<sequence>MVLFGTLMIFNVRNIRNRVVPQVINARNERLRANNRQMIIMLSFQVLTTTVFSTPFAVTNLYATIVITILKYKLSATGNAIYNIISNLSRLLYYTNPIIGFYIYTLTGPKFRKEMKRCVRYGLKFALIITGLHRCLSLRIQQELFDENQLGTIDDSLELRRRGNTIHPIQRQRTMT</sequence>
<feature type="transmembrane region" description="Helical" evidence="5">
    <location>
        <begin position="39"/>
        <end position="70"/>
    </location>
</feature>
<dbReference type="AlphaFoldDB" id="A0A813NSY9"/>
<dbReference type="SUPFAM" id="SSF81321">
    <property type="entry name" value="Family A G protein-coupled receptor-like"/>
    <property type="match status" value="1"/>
</dbReference>
<evidence type="ECO:0000313" key="9">
    <source>
        <dbReference type="Proteomes" id="UP000663845"/>
    </source>
</evidence>
<dbReference type="Proteomes" id="UP000663844">
    <property type="component" value="Unassembled WGS sequence"/>
</dbReference>
<keyword evidence="4 5" id="KW-0472">Membrane</keyword>
<accession>A0A813NSY9</accession>